<dbReference type="CDD" id="cd05233">
    <property type="entry name" value="SDR_c"/>
    <property type="match status" value="1"/>
</dbReference>
<dbReference type="AlphaFoldDB" id="A0A6A6ZWP8"/>
<dbReference type="Pfam" id="PF13561">
    <property type="entry name" value="adh_short_C2"/>
    <property type="match status" value="1"/>
</dbReference>
<dbReference type="SUPFAM" id="SSF51735">
    <property type="entry name" value="NAD(P)-binding Rossmann-fold domains"/>
    <property type="match status" value="1"/>
</dbReference>
<evidence type="ECO:0000256" key="1">
    <source>
        <dbReference type="ARBA" id="ARBA00022857"/>
    </source>
</evidence>
<reference evidence="2" key="1">
    <citation type="journal article" date="2020" name="Stud. Mycol.">
        <title>101 Dothideomycetes genomes: a test case for predicting lifestyles and emergence of pathogens.</title>
        <authorList>
            <person name="Haridas S."/>
            <person name="Albert R."/>
            <person name="Binder M."/>
            <person name="Bloem J."/>
            <person name="Labutti K."/>
            <person name="Salamov A."/>
            <person name="Andreopoulos B."/>
            <person name="Baker S."/>
            <person name="Barry K."/>
            <person name="Bills G."/>
            <person name="Bluhm B."/>
            <person name="Cannon C."/>
            <person name="Castanera R."/>
            <person name="Culley D."/>
            <person name="Daum C."/>
            <person name="Ezra D."/>
            <person name="Gonzalez J."/>
            <person name="Henrissat B."/>
            <person name="Kuo A."/>
            <person name="Liang C."/>
            <person name="Lipzen A."/>
            <person name="Lutzoni F."/>
            <person name="Magnuson J."/>
            <person name="Mondo S."/>
            <person name="Nolan M."/>
            <person name="Ohm R."/>
            <person name="Pangilinan J."/>
            <person name="Park H.-J."/>
            <person name="Ramirez L."/>
            <person name="Alfaro M."/>
            <person name="Sun H."/>
            <person name="Tritt A."/>
            <person name="Yoshinaga Y."/>
            <person name="Zwiers L.-H."/>
            <person name="Turgeon B."/>
            <person name="Goodwin S."/>
            <person name="Spatafora J."/>
            <person name="Crous P."/>
            <person name="Grigoriev I."/>
        </authorList>
    </citation>
    <scope>NUCLEOTIDE SEQUENCE</scope>
    <source>
        <strain evidence="2">CBS 113818</strain>
    </source>
</reference>
<protein>
    <submittedName>
        <fullName evidence="2">NAD(P)-binding protein</fullName>
    </submittedName>
</protein>
<name>A0A6A6ZWP8_9PLEO</name>
<dbReference type="InterPro" id="IPR002347">
    <property type="entry name" value="SDR_fam"/>
</dbReference>
<organism evidence="2 3">
    <name type="scientific">Ophiobolus disseminans</name>
    <dbReference type="NCBI Taxonomy" id="1469910"/>
    <lineage>
        <taxon>Eukaryota</taxon>
        <taxon>Fungi</taxon>
        <taxon>Dikarya</taxon>
        <taxon>Ascomycota</taxon>
        <taxon>Pezizomycotina</taxon>
        <taxon>Dothideomycetes</taxon>
        <taxon>Pleosporomycetidae</taxon>
        <taxon>Pleosporales</taxon>
        <taxon>Pleosporineae</taxon>
        <taxon>Phaeosphaeriaceae</taxon>
        <taxon>Ophiobolus</taxon>
    </lineage>
</organism>
<dbReference type="PRINTS" id="PR00080">
    <property type="entry name" value="SDRFAMILY"/>
</dbReference>
<dbReference type="PRINTS" id="PR00081">
    <property type="entry name" value="GDHRDH"/>
</dbReference>
<accession>A0A6A6ZWP8</accession>
<dbReference type="Proteomes" id="UP000799424">
    <property type="component" value="Unassembled WGS sequence"/>
</dbReference>
<keyword evidence="1" id="KW-0521">NADP</keyword>
<proteinExistence type="predicted"/>
<evidence type="ECO:0000313" key="2">
    <source>
        <dbReference type="EMBL" id="KAF2825452.1"/>
    </source>
</evidence>
<dbReference type="InterPro" id="IPR036291">
    <property type="entry name" value="NAD(P)-bd_dom_sf"/>
</dbReference>
<gene>
    <name evidence="2" type="ORF">CC86DRAFT_43387</name>
</gene>
<evidence type="ECO:0000313" key="3">
    <source>
        <dbReference type="Proteomes" id="UP000799424"/>
    </source>
</evidence>
<dbReference type="EMBL" id="MU006228">
    <property type="protein sequence ID" value="KAF2825452.1"/>
    <property type="molecule type" value="Genomic_DNA"/>
</dbReference>
<dbReference type="OrthoDB" id="5840532at2759"/>
<dbReference type="FunFam" id="3.40.50.720:FF:000084">
    <property type="entry name" value="Short-chain dehydrogenase reductase"/>
    <property type="match status" value="1"/>
</dbReference>
<dbReference type="PANTHER" id="PTHR42820">
    <property type="entry name" value="SHORT-CHAIN DEHYDROGENASE REDUCTASE"/>
    <property type="match status" value="1"/>
</dbReference>
<sequence length="274" mass="29259">MSKRSGPLAPGIAFVTGGARGLGNAIAVSFAKEGARGVVLVDVADEATFQEGKKAVEELGTECLTIHADVTREPDMQRAVSEAVERFSRIDYAANFAGIFGSSDTIADMNLDAWQKTQDVNSTGILIATKYEMRQMMTQSSIDGIEHGRVPQCGSIINCASVNSLQTMSSSAAYTASKHACAGITKVAALEGRAHNIRVNAVSPGFLLTALVKPIEGTDTGRVLWEGFEKRQGRKAVFEEVGDVVVLMSLPRMSLVNGHNLFIDNGFTINEGQF</sequence>
<dbReference type="PANTHER" id="PTHR42820:SF1">
    <property type="entry name" value="SHORT-CHAIN DEHYDROGENASE_REDUCTASE FAMILY PROTEIN"/>
    <property type="match status" value="1"/>
</dbReference>
<dbReference type="Gene3D" id="3.40.50.720">
    <property type="entry name" value="NAD(P)-binding Rossmann-like Domain"/>
    <property type="match status" value="1"/>
</dbReference>
<keyword evidence="3" id="KW-1185">Reference proteome</keyword>